<protein>
    <submittedName>
        <fullName evidence="1">Glycosyltransferase WbsX</fullName>
    </submittedName>
</protein>
<dbReference type="Proteomes" id="UP000199245">
    <property type="component" value="Unassembled WGS sequence"/>
</dbReference>
<dbReference type="Pfam" id="PF14307">
    <property type="entry name" value="Glyco_tran_WbsX"/>
    <property type="match status" value="1"/>
</dbReference>
<gene>
    <name evidence="1" type="ORF">SAMN05216337_1003133</name>
</gene>
<evidence type="ECO:0000313" key="2">
    <source>
        <dbReference type="Proteomes" id="UP000199245"/>
    </source>
</evidence>
<sequence length="736" mass="83128">MAMNKMVERSVRDTKDMLPVASPVQQDDHPQSLFLDPDVGDLQSGSRLRGAILEYSGRGISGWIVDAQSPASTVSIALFVGSHCVEEGRTGRSMPARVGPRSVIGRPGFRIDLSAPGVRRRLARALRNALVEPKRAQIYLRISLNDGEYYEIPLFENYTPGELIVALGFSTADYDDLLFPSNNRIVAGLADAPPKEVRYICFYLPQFHSFDENDRWWGPGFTEWTNVARMRAQFPAHESPWLPADLGFYDVRLPETRRQQGELARQYGIDGFCYYVYWFQGRRLLEKPLQLLLEDGEPNLPFCICWANENWSRRWDGSDAELLLGQNHSLDDDVRFIDDMADLLLDERYITVDGRKVIVIYRPSLLPDKQRLFEIWRERARELGIGELLICNAMTFGEFDPRDVNCDAAIEFPPHTVSTREVPPTEVDAPPTFAGKVYDYVDAMRSSIGKIYDFPFFPAVMPRWDNTPRKGPRGHVFTRSSPEAFEVWLRDATLRAKGNSFSESLVFINSWNEWAEGAHLEPDSRHGRAFLEVVRRVASAEPISAQIRNSPDLLDCLSRQELEWAVKEASTHVEVLASLHRSGLTHSGVQRVRSGTPVEAEGASVNPAGSLLVIENINSQTGERVIVDPRYEILVRGWICAGNAFEASRQRTGFLVLSGLTPDGAANGGYCLIVDWHERVDVKEYMKAESKDCYFGFQLFFSIRDLPDGEYQLAVLEVGDGTSALVRSRHSIIVRR</sequence>
<dbReference type="AlphaFoldDB" id="A0A1G6M497"/>
<dbReference type="InterPro" id="IPR032719">
    <property type="entry name" value="WbsX"/>
</dbReference>
<accession>A0A1G6M497</accession>
<keyword evidence="1" id="KW-0808">Transferase</keyword>
<dbReference type="PANTHER" id="PTHR41244">
    <property type="entry name" value="RHAMNAN SYNTHESIS F"/>
    <property type="match status" value="1"/>
</dbReference>
<name>A0A1G6M497_9BRAD</name>
<dbReference type="GO" id="GO:0016740">
    <property type="term" value="F:transferase activity"/>
    <property type="evidence" value="ECO:0007669"/>
    <property type="project" value="UniProtKB-KW"/>
</dbReference>
<dbReference type="CDD" id="cd11579">
    <property type="entry name" value="Glyco_tran_WbsX"/>
    <property type="match status" value="1"/>
</dbReference>
<dbReference type="PANTHER" id="PTHR41244:SF1">
    <property type="entry name" value="GLYCOSYLTRANSFERASE"/>
    <property type="match status" value="1"/>
</dbReference>
<evidence type="ECO:0000313" key="1">
    <source>
        <dbReference type="EMBL" id="SDC50144.1"/>
    </source>
</evidence>
<organism evidence="1 2">
    <name type="scientific">Bradyrhizobium brasilense</name>
    <dbReference type="NCBI Taxonomy" id="1419277"/>
    <lineage>
        <taxon>Bacteria</taxon>
        <taxon>Pseudomonadati</taxon>
        <taxon>Pseudomonadota</taxon>
        <taxon>Alphaproteobacteria</taxon>
        <taxon>Hyphomicrobiales</taxon>
        <taxon>Nitrobacteraceae</taxon>
        <taxon>Bradyrhizobium</taxon>
    </lineage>
</organism>
<reference evidence="1 2" key="1">
    <citation type="submission" date="2016-10" db="EMBL/GenBank/DDBJ databases">
        <authorList>
            <person name="de Groot N.N."/>
        </authorList>
    </citation>
    <scope>NUCLEOTIDE SEQUENCE [LARGE SCALE GENOMIC DNA]</scope>
    <source>
        <strain evidence="1 2">R5</strain>
    </source>
</reference>
<proteinExistence type="predicted"/>
<dbReference type="Gene3D" id="3.20.20.80">
    <property type="entry name" value="Glycosidases"/>
    <property type="match status" value="1"/>
</dbReference>
<dbReference type="EMBL" id="FMZW01000003">
    <property type="protein sequence ID" value="SDC50144.1"/>
    <property type="molecule type" value="Genomic_DNA"/>
</dbReference>